<feature type="region of interest" description="Disordered" evidence="1">
    <location>
        <begin position="1"/>
        <end position="36"/>
    </location>
</feature>
<gene>
    <name evidence="2" type="ORF">MKK02DRAFT_39519</name>
</gene>
<proteinExistence type="predicted"/>
<feature type="compositionally biased region" description="Pro residues" evidence="1">
    <location>
        <begin position="17"/>
        <end position="30"/>
    </location>
</feature>
<dbReference type="AlphaFoldDB" id="A0AA38LX47"/>
<name>A0AA38LX47_9TREE</name>
<evidence type="ECO:0000313" key="3">
    <source>
        <dbReference type="Proteomes" id="UP001164286"/>
    </source>
</evidence>
<evidence type="ECO:0000313" key="2">
    <source>
        <dbReference type="EMBL" id="KAI9639225.1"/>
    </source>
</evidence>
<accession>A0AA38LX47</accession>
<protein>
    <recommendedName>
        <fullName evidence="4">BTB domain-containing protein</fullName>
    </recommendedName>
</protein>
<keyword evidence="3" id="KW-1185">Reference proteome</keyword>
<reference evidence="2" key="1">
    <citation type="journal article" date="2022" name="G3 (Bethesda)">
        <title>High quality genome of the basidiomycete yeast Dioszegia hungarica PDD-24b-2 isolated from cloud water.</title>
        <authorList>
            <person name="Jarrige D."/>
            <person name="Haridas S."/>
            <person name="Bleykasten-Grosshans C."/>
            <person name="Joly M."/>
            <person name="Nadalig T."/>
            <person name="Sancelme M."/>
            <person name="Vuilleumier S."/>
            <person name="Grigoriev I.V."/>
            <person name="Amato P."/>
            <person name="Bringel F."/>
        </authorList>
    </citation>
    <scope>NUCLEOTIDE SEQUENCE</scope>
    <source>
        <strain evidence="2">PDD-24b-2</strain>
    </source>
</reference>
<dbReference type="RefSeq" id="XP_052949002.1">
    <property type="nucleotide sequence ID" value="XM_053090634.1"/>
</dbReference>
<comment type="caution">
    <text evidence="2">The sequence shown here is derived from an EMBL/GenBank/DDBJ whole genome shotgun (WGS) entry which is preliminary data.</text>
</comment>
<sequence>MAKYSSKPAAHVVENQSPPPLQPQPQPQSLPPLRFAPSFDTRQPGDIILQASDAAAVACYFRLSLLANISTFFAELPPPGPSDLYDGIAILRLHSTSSMGLLLFLSLVRSTTTLEAYAFDDPHAPPAIGIQSILDAAGLARNYAAPLVFRLLVSGLDGLRETEPALEFAIWTIGGSEKHTKEAAERTIKIKYDLTKVDPDIVKAVKAYAPASWMQMQDLHLRGANAMRRWWDWAPEEAPTEVGDTACPTCAPEERDRISKGLVELFAECDSVEAVMAVYGGDLGSDCKSCETARTRAYYPRVQWLCDFATKYDLKGDELGNYVADSWVIWDNGMNDS</sequence>
<dbReference type="Proteomes" id="UP001164286">
    <property type="component" value="Unassembled WGS sequence"/>
</dbReference>
<dbReference type="EMBL" id="JAKWFO010000001">
    <property type="protein sequence ID" value="KAI9639225.1"/>
    <property type="molecule type" value="Genomic_DNA"/>
</dbReference>
<evidence type="ECO:0008006" key="4">
    <source>
        <dbReference type="Google" id="ProtNLM"/>
    </source>
</evidence>
<dbReference type="GeneID" id="77729839"/>
<organism evidence="2 3">
    <name type="scientific">Dioszegia hungarica</name>
    <dbReference type="NCBI Taxonomy" id="4972"/>
    <lineage>
        <taxon>Eukaryota</taxon>
        <taxon>Fungi</taxon>
        <taxon>Dikarya</taxon>
        <taxon>Basidiomycota</taxon>
        <taxon>Agaricomycotina</taxon>
        <taxon>Tremellomycetes</taxon>
        <taxon>Tremellales</taxon>
        <taxon>Bulleribasidiaceae</taxon>
        <taxon>Dioszegia</taxon>
    </lineage>
</organism>
<evidence type="ECO:0000256" key="1">
    <source>
        <dbReference type="SAM" id="MobiDB-lite"/>
    </source>
</evidence>